<reference evidence="1" key="1">
    <citation type="submission" date="2022-01" db="EMBL/GenBank/DDBJ databases">
        <title>Jiella avicenniae sp. nov., a novel endophytic bacterium isolated from bark of Avicennia marina.</title>
        <authorList>
            <person name="Tuo L."/>
        </authorList>
    </citation>
    <scope>NUCLEOTIDE SEQUENCE</scope>
    <source>
        <strain evidence="1">CBK1P-4</strain>
    </source>
</reference>
<evidence type="ECO:0000313" key="1">
    <source>
        <dbReference type="EMBL" id="MCE7030463.1"/>
    </source>
</evidence>
<sequence length="77" mass="8536">MALQEKSGSRPATGTGLFWVDAPELVEDEAFLQRLRAENDALDSLRQALDAESHGFARFLTRDAEEMTGETFADADF</sequence>
<comment type="caution">
    <text evidence="1">The sequence shown here is derived from an EMBL/GenBank/DDBJ whole genome shotgun (WGS) entry which is preliminary data.</text>
</comment>
<protein>
    <submittedName>
        <fullName evidence="1">Uncharacterized protein</fullName>
    </submittedName>
</protein>
<dbReference type="RefSeq" id="WP_233721539.1">
    <property type="nucleotide sequence ID" value="NZ_JAJUWU010000025.1"/>
</dbReference>
<evidence type="ECO:0000313" key="2">
    <source>
        <dbReference type="Proteomes" id="UP001139035"/>
    </source>
</evidence>
<proteinExistence type="predicted"/>
<dbReference type="AlphaFoldDB" id="A0A9X1TDS3"/>
<gene>
    <name evidence="1" type="ORF">LZD57_20960</name>
</gene>
<organism evidence="1 2">
    <name type="scientific">Jiella avicenniae</name>
    <dbReference type="NCBI Taxonomy" id="2907202"/>
    <lineage>
        <taxon>Bacteria</taxon>
        <taxon>Pseudomonadati</taxon>
        <taxon>Pseudomonadota</taxon>
        <taxon>Alphaproteobacteria</taxon>
        <taxon>Hyphomicrobiales</taxon>
        <taxon>Aurantimonadaceae</taxon>
        <taxon>Jiella</taxon>
    </lineage>
</organism>
<accession>A0A9X1TDS3</accession>
<keyword evidence="2" id="KW-1185">Reference proteome</keyword>
<dbReference type="Proteomes" id="UP001139035">
    <property type="component" value="Unassembled WGS sequence"/>
</dbReference>
<dbReference type="EMBL" id="JAJUWU010000025">
    <property type="protein sequence ID" value="MCE7030463.1"/>
    <property type="molecule type" value="Genomic_DNA"/>
</dbReference>
<name>A0A9X1TDS3_9HYPH</name>